<reference evidence="1 2" key="1">
    <citation type="submission" date="2023-11" db="EMBL/GenBank/DDBJ databases">
        <title>Paucibacter sp. nov., isolated from fresh soil in Korea.</title>
        <authorList>
            <person name="Le N.T.T."/>
        </authorList>
    </citation>
    <scope>NUCLEOTIDE SEQUENCE [LARGE SCALE GENOMIC DNA]</scope>
    <source>
        <strain evidence="1 2">R3-3</strain>
    </source>
</reference>
<name>A0ABU5DTV5_9BURK</name>
<sequence>MGLTLAGIKAADAAGKDAWLELLGRRLGTAELRLLPAGSLRWTQRERQQVDGDETEWRVRADSRLEAALRRAEAEAFVISEEGVLRQLGLVGAVSLRLSDLAARRADEVLTSLHAVGAARSTQGRERWRVRKLQERFETESFIADDYELRRLPKQ</sequence>
<organism evidence="1 2">
    <name type="scientific">Roseateles agri</name>
    <dbReference type="NCBI Taxonomy" id="3098619"/>
    <lineage>
        <taxon>Bacteria</taxon>
        <taxon>Pseudomonadati</taxon>
        <taxon>Pseudomonadota</taxon>
        <taxon>Betaproteobacteria</taxon>
        <taxon>Burkholderiales</taxon>
        <taxon>Sphaerotilaceae</taxon>
        <taxon>Roseateles</taxon>
    </lineage>
</organism>
<keyword evidence="2" id="KW-1185">Reference proteome</keyword>
<dbReference type="Proteomes" id="UP001285263">
    <property type="component" value="Unassembled WGS sequence"/>
</dbReference>
<evidence type="ECO:0000313" key="2">
    <source>
        <dbReference type="Proteomes" id="UP001285263"/>
    </source>
</evidence>
<gene>
    <name evidence="1" type="ORF">SNE35_30985</name>
</gene>
<proteinExistence type="predicted"/>
<dbReference type="EMBL" id="JAXCLA010000012">
    <property type="protein sequence ID" value="MDY0748964.1"/>
    <property type="molecule type" value="Genomic_DNA"/>
</dbReference>
<comment type="caution">
    <text evidence="1">The sequence shown here is derived from an EMBL/GenBank/DDBJ whole genome shotgun (WGS) entry which is preliminary data.</text>
</comment>
<accession>A0ABU5DTV5</accession>
<protein>
    <submittedName>
        <fullName evidence="1">Uncharacterized protein</fullName>
    </submittedName>
</protein>
<evidence type="ECO:0000313" key="1">
    <source>
        <dbReference type="EMBL" id="MDY0748964.1"/>
    </source>
</evidence>
<dbReference type="RefSeq" id="WP_320426932.1">
    <property type="nucleotide sequence ID" value="NZ_JAXCLA010000012.1"/>
</dbReference>